<dbReference type="OrthoDB" id="3943268at2759"/>
<feature type="non-terminal residue" evidence="1">
    <location>
        <position position="1"/>
    </location>
</feature>
<reference evidence="1" key="1">
    <citation type="journal article" date="2020" name="Stud. Mycol.">
        <title>101 Dothideomycetes genomes: a test case for predicting lifestyles and emergence of pathogens.</title>
        <authorList>
            <person name="Haridas S."/>
            <person name="Albert R."/>
            <person name="Binder M."/>
            <person name="Bloem J."/>
            <person name="Labutti K."/>
            <person name="Salamov A."/>
            <person name="Andreopoulos B."/>
            <person name="Baker S."/>
            <person name="Barry K."/>
            <person name="Bills G."/>
            <person name="Bluhm B."/>
            <person name="Cannon C."/>
            <person name="Castanera R."/>
            <person name="Culley D."/>
            <person name="Daum C."/>
            <person name="Ezra D."/>
            <person name="Gonzalez J."/>
            <person name="Henrissat B."/>
            <person name="Kuo A."/>
            <person name="Liang C."/>
            <person name="Lipzen A."/>
            <person name="Lutzoni F."/>
            <person name="Magnuson J."/>
            <person name="Mondo S."/>
            <person name="Nolan M."/>
            <person name="Ohm R."/>
            <person name="Pangilinan J."/>
            <person name="Park H.-J."/>
            <person name="Ramirez L."/>
            <person name="Alfaro M."/>
            <person name="Sun H."/>
            <person name="Tritt A."/>
            <person name="Yoshinaga Y."/>
            <person name="Zwiers L.-H."/>
            <person name="Turgeon B."/>
            <person name="Goodwin S."/>
            <person name="Spatafora J."/>
            <person name="Crous P."/>
            <person name="Grigoriev I."/>
        </authorList>
    </citation>
    <scope>NUCLEOTIDE SEQUENCE</scope>
    <source>
        <strain evidence="1">CBS 113979</strain>
    </source>
</reference>
<accession>A0A6G1GIK1</accession>
<dbReference type="Proteomes" id="UP000800041">
    <property type="component" value="Unassembled WGS sequence"/>
</dbReference>
<dbReference type="AlphaFoldDB" id="A0A6G1GIK1"/>
<protein>
    <submittedName>
        <fullName evidence="1">Uncharacterized protein</fullName>
    </submittedName>
</protein>
<feature type="non-terminal residue" evidence="1">
    <location>
        <position position="95"/>
    </location>
</feature>
<keyword evidence="2" id="KW-1185">Reference proteome</keyword>
<evidence type="ECO:0000313" key="1">
    <source>
        <dbReference type="EMBL" id="KAF1980589.1"/>
    </source>
</evidence>
<organism evidence="1 2">
    <name type="scientific">Aulographum hederae CBS 113979</name>
    <dbReference type="NCBI Taxonomy" id="1176131"/>
    <lineage>
        <taxon>Eukaryota</taxon>
        <taxon>Fungi</taxon>
        <taxon>Dikarya</taxon>
        <taxon>Ascomycota</taxon>
        <taxon>Pezizomycotina</taxon>
        <taxon>Dothideomycetes</taxon>
        <taxon>Pleosporomycetidae</taxon>
        <taxon>Aulographales</taxon>
        <taxon>Aulographaceae</taxon>
    </lineage>
</organism>
<dbReference type="EMBL" id="ML977255">
    <property type="protein sequence ID" value="KAF1980589.1"/>
    <property type="molecule type" value="Genomic_DNA"/>
</dbReference>
<gene>
    <name evidence="1" type="ORF">K402DRAFT_312414</name>
</gene>
<evidence type="ECO:0000313" key="2">
    <source>
        <dbReference type="Proteomes" id="UP000800041"/>
    </source>
</evidence>
<name>A0A6G1GIK1_9PEZI</name>
<proteinExistence type="predicted"/>
<sequence length="95" mass="11079">VNLYKSAVQRFLTHMMMLLHVASGQPARKSEFLGLLQADKRNLFLHDGYVLFILRYHKSLNMTNASRFPVRVLLPEAGRLLVQFLILIHSFRAWL</sequence>